<feature type="region of interest" description="Disordered" evidence="1">
    <location>
        <begin position="120"/>
        <end position="179"/>
    </location>
</feature>
<sequence length="179" mass="18817">MASAACLGLILDSSAARAERIANPTAVFTGLDKISGEISTFEAPVGQTVKFGALSVTPRVCYSRSANEDPQTTSFVEIDELTLSKKVERLFNGWMFASSPGLNGVEHPVYDVWLKDCKGGKTSDPPPPPVVTAQPDTKPAKGKKGQAAAPDPDAALPPETGDGSTDFFDQPVDPNAPQD</sequence>
<dbReference type="InterPro" id="IPR019225">
    <property type="entry name" value="DUF2155"/>
</dbReference>
<dbReference type="Proteomes" id="UP000237682">
    <property type="component" value="Unassembled WGS sequence"/>
</dbReference>
<evidence type="ECO:0000256" key="1">
    <source>
        <dbReference type="SAM" id="MobiDB-lite"/>
    </source>
</evidence>
<name>A0A2S9Q5A6_9HYPH</name>
<keyword evidence="3" id="KW-1185">Reference proteome</keyword>
<proteinExistence type="predicted"/>
<accession>A0A2S9Q5A6</accession>
<organism evidence="2 3">
    <name type="scientific">Labrys okinawensis</name>
    <dbReference type="NCBI Taxonomy" id="346911"/>
    <lineage>
        <taxon>Bacteria</taxon>
        <taxon>Pseudomonadati</taxon>
        <taxon>Pseudomonadota</taxon>
        <taxon>Alphaproteobacteria</taxon>
        <taxon>Hyphomicrobiales</taxon>
        <taxon>Xanthobacteraceae</taxon>
        <taxon>Labrys</taxon>
    </lineage>
</organism>
<dbReference type="EMBL" id="PUEJ01000013">
    <property type="protein sequence ID" value="PRH84548.1"/>
    <property type="molecule type" value="Genomic_DNA"/>
</dbReference>
<dbReference type="AlphaFoldDB" id="A0A2S9Q5A6"/>
<dbReference type="Pfam" id="PF09923">
    <property type="entry name" value="DUF2155"/>
    <property type="match status" value="1"/>
</dbReference>
<comment type="caution">
    <text evidence="2">The sequence shown here is derived from an EMBL/GenBank/DDBJ whole genome shotgun (WGS) entry which is preliminary data.</text>
</comment>
<feature type="compositionally biased region" description="Low complexity" evidence="1">
    <location>
        <begin position="145"/>
        <end position="158"/>
    </location>
</feature>
<dbReference type="OrthoDB" id="9810376at2"/>
<protein>
    <submittedName>
        <fullName evidence="2">DUF2155 domain-containing protein</fullName>
    </submittedName>
</protein>
<evidence type="ECO:0000313" key="3">
    <source>
        <dbReference type="Proteomes" id="UP000237682"/>
    </source>
</evidence>
<reference evidence="2 3" key="1">
    <citation type="submission" date="2018-02" db="EMBL/GenBank/DDBJ databases">
        <title>Whole genome sequencing of endophytic bacterium.</title>
        <authorList>
            <person name="Eedara R."/>
            <person name="Podile A.R."/>
        </authorList>
    </citation>
    <scope>NUCLEOTIDE SEQUENCE [LARGE SCALE GENOMIC DNA]</scope>
    <source>
        <strain evidence="2 3">RP1T</strain>
    </source>
</reference>
<evidence type="ECO:0000313" key="2">
    <source>
        <dbReference type="EMBL" id="PRH84548.1"/>
    </source>
</evidence>
<gene>
    <name evidence="2" type="ORF">C5L14_26440</name>
</gene>